<dbReference type="Gene3D" id="3.30.420.10">
    <property type="entry name" value="Ribonuclease H-like superfamily/Ribonuclease H"/>
    <property type="match status" value="1"/>
</dbReference>
<dbReference type="EMBL" id="KK114726">
    <property type="protein sequence ID" value="KFM63155.1"/>
    <property type="molecule type" value="Genomic_DNA"/>
</dbReference>
<evidence type="ECO:0000259" key="1">
    <source>
        <dbReference type="Pfam" id="PF13358"/>
    </source>
</evidence>
<feature type="non-terminal residue" evidence="2">
    <location>
        <position position="247"/>
    </location>
</feature>
<accession>A0A087TDG6</accession>
<dbReference type="OrthoDB" id="4843387at2759"/>
<feature type="domain" description="Tc1-like transposase DDE" evidence="1">
    <location>
        <begin position="75"/>
        <end position="217"/>
    </location>
</feature>
<organism evidence="2 3">
    <name type="scientific">Stegodyphus mimosarum</name>
    <name type="common">African social velvet spider</name>
    <dbReference type="NCBI Taxonomy" id="407821"/>
    <lineage>
        <taxon>Eukaryota</taxon>
        <taxon>Metazoa</taxon>
        <taxon>Ecdysozoa</taxon>
        <taxon>Arthropoda</taxon>
        <taxon>Chelicerata</taxon>
        <taxon>Arachnida</taxon>
        <taxon>Araneae</taxon>
        <taxon>Araneomorphae</taxon>
        <taxon>Entelegynae</taxon>
        <taxon>Eresoidea</taxon>
        <taxon>Eresidae</taxon>
        <taxon>Stegodyphus</taxon>
    </lineage>
</organism>
<evidence type="ECO:0000313" key="3">
    <source>
        <dbReference type="Proteomes" id="UP000054359"/>
    </source>
</evidence>
<evidence type="ECO:0000313" key="2">
    <source>
        <dbReference type="EMBL" id="KFM63155.1"/>
    </source>
</evidence>
<name>A0A087TDG6_STEMI</name>
<protein>
    <submittedName>
        <fullName evidence="2">Transposable element Tc1 transposase</fullName>
    </submittedName>
</protein>
<keyword evidence="3" id="KW-1185">Reference proteome</keyword>
<dbReference type="Pfam" id="PF13358">
    <property type="entry name" value="DDE_3"/>
    <property type="match status" value="1"/>
</dbReference>
<proteinExistence type="predicted"/>
<reference evidence="2 3" key="1">
    <citation type="submission" date="2013-11" db="EMBL/GenBank/DDBJ databases">
        <title>Genome sequencing of Stegodyphus mimosarum.</title>
        <authorList>
            <person name="Bechsgaard J."/>
        </authorList>
    </citation>
    <scope>NUCLEOTIDE SEQUENCE [LARGE SCALE GENOMIC DNA]</scope>
</reference>
<gene>
    <name evidence="2" type="ORF">X975_06200</name>
</gene>
<dbReference type="InterPro" id="IPR038717">
    <property type="entry name" value="Tc1-like_DDE_dom"/>
</dbReference>
<sequence>MLSSGEHQTTKTVAPGKWELLSQELLDNLMLSIDRQCKATISVRPVACVSLTQSHPCCPRKVDHLRWGRDEWSNVLFTDEPLFSAQLDNRRILIWKEPGTRNTPTFVHESVQFGVGGVLVWAGIPINGRADLHIIRNGTSTSQRYRDDIFRPIMVLYDIAFGNEFILMDDNDRPHRAQLVVNFLFDKGILRMDWPVYSPDMNPIEHIWDILGRRVTSCFSPQSTTRSNPTVVKFLSAGVEENTVVPY</sequence>
<dbReference type="AlphaFoldDB" id="A0A087TDG6"/>
<dbReference type="Proteomes" id="UP000054359">
    <property type="component" value="Unassembled WGS sequence"/>
</dbReference>
<dbReference type="GO" id="GO:0003676">
    <property type="term" value="F:nucleic acid binding"/>
    <property type="evidence" value="ECO:0007669"/>
    <property type="project" value="InterPro"/>
</dbReference>
<dbReference type="InterPro" id="IPR036397">
    <property type="entry name" value="RNaseH_sf"/>
</dbReference>